<feature type="region of interest" description="Disordered" evidence="1">
    <location>
        <begin position="1"/>
        <end position="69"/>
    </location>
</feature>
<proteinExistence type="predicted"/>
<protein>
    <submittedName>
        <fullName evidence="2">Uncharacterized protein</fullName>
    </submittedName>
</protein>
<dbReference type="EMBL" id="ML996689">
    <property type="protein sequence ID" value="KAF2403932.1"/>
    <property type="molecule type" value="Genomic_DNA"/>
</dbReference>
<name>A0A6G1I6P1_9PEZI</name>
<evidence type="ECO:0000313" key="3">
    <source>
        <dbReference type="Proteomes" id="UP000799640"/>
    </source>
</evidence>
<dbReference type="OrthoDB" id="5310629at2759"/>
<feature type="region of interest" description="Disordered" evidence="1">
    <location>
        <begin position="122"/>
        <end position="142"/>
    </location>
</feature>
<dbReference type="Proteomes" id="UP000799640">
    <property type="component" value="Unassembled WGS sequence"/>
</dbReference>
<evidence type="ECO:0000313" key="2">
    <source>
        <dbReference type="EMBL" id="KAF2403932.1"/>
    </source>
</evidence>
<gene>
    <name evidence="2" type="ORF">EJ06DRAFT_519613</name>
</gene>
<sequence>MFNPAPTVTTTTIPPLNPTPIELDGSPITTTRPSKPTHLPLPTDSAPQPTVSTPGAEEEAWGALSGEKGAVEERREKRIELLNARARDPAVLVDIPATPGPLDYAVAERVDGAVGRRAGVEGAGAEVADGEEGGVPLEPGAR</sequence>
<accession>A0A6G1I6P1</accession>
<feature type="compositionally biased region" description="Low complexity" evidence="1">
    <location>
        <begin position="1"/>
        <end position="14"/>
    </location>
</feature>
<dbReference type="AlphaFoldDB" id="A0A6G1I6P1"/>
<keyword evidence="3" id="KW-1185">Reference proteome</keyword>
<evidence type="ECO:0000256" key="1">
    <source>
        <dbReference type="SAM" id="MobiDB-lite"/>
    </source>
</evidence>
<organism evidence="2 3">
    <name type="scientific">Trichodelitschia bisporula</name>
    <dbReference type="NCBI Taxonomy" id="703511"/>
    <lineage>
        <taxon>Eukaryota</taxon>
        <taxon>Fungi</taxon>
        <taxon>Dikarya</taxon>
        <taxon>Ascomycota</taxon>
        <taxon>Pezizomycotina</taxon>
        <taxon>Dothideomycetes</taxon>
        <taxon>Dothideomycetes incertae sedis</taxon>
        <taxon>Phaeotrichales</taxon>
        <taxon>Phaeotrichaceae</taxon>
        <taxon>Trichodelitschia</taxon>
    </lineage>
</organism>
<reference evidence="2" key="1">
    <citation type="journal article" date="2020" name="Stud. Mycol.">
        <title>101 Dothideomycetes genomes: a test case for predicting lifestyles and emergence of pathogens.</title>
        <authorList>
            <person name="Haridas S."/>
            <person name="Albert R."/>
            <person name="Binder M."/>
            <person name="Bloem J."/>
            <person name="Labutti K."/>
            <person name="Salamov A."/>
            <person name="Andreopoulos B."/>
            <person name="Baker S."/>
            <person name="Barry K."/>
            <person name="Bills G."/>
            <person name="Bluhm B."/>
            <person name="Cannon C."/>
            <person name="Castanera R."/>
            <person name="Culley D."/>
            <person name="Daum C."/>
            <person name="Ezra D."/>
            <person name="Gonzalez J."/>
            <person name="Henrissat B."/>
            <person name="Kuo A."/>
            <person name="Liang C."/>
            <person name="Lipzen A."/>
            <person name="Lutzoni F."/>
            <person name="Magnuson J."/>
            <person name="Mondo S."/>
            <person name="Nolan M."/>
            <person name="Ohm R."/>
            <person name="Pangilinan J."/>
            <person name="Park H.-J."/>
            <person name="Ramirez L."/>
            <person name="Alfaro M."/>
            <person name="Sun H."/>
            <person name="Tritt A."/>
            <person name="Yoshinaga Y."/>
            <person name="Zwiers L.-H."/>
            <person name="Turgeon B."/>
            <person name="Goodwin S."/>
            <person name="Spatafora J."/>
            <person name="Crous P."/>
            <person name="Grigoriev I."/>
        </authorList>
    </citation>
    <scope>NUCLEOTIDE SEQUENCE</scope>
    <source>
        <strain evidence="2">CBS 262.69</strain>
    </source>
</reference>